<evidence type="ECO:0000313" key="3">
    <source>
        <dbReference type="EnsemblPlants" id="KQK04008"/>
    </source>
</evidence>
<evidence type="ECO:0000313" key="4">
    <source>
        <dbReference type="Proteomes" id="UP000008810"/>
    </source>
</evidence>
<reference evidence="2" key="2">
    <citation type="submission" date="2017-06" db="EMBL/GenBank/DDBJ databases">
        <title>WGS assembly of Brachypodium distachyon.</title>
        <authorList>
            <consortium name="The International Brachypodium Initiative"/>
            <person name="Lucas S."/>
            <person name="Harmon-Smith M."/>
            <person name="Lail K."/>
            <person name="Tice H."/>
            <person name="Grimwood J."/>
            <person name="Bruce D."/>
            <person name="Barry K."/>
            <person name="Shu S."/>
            <person name="Lindquist E."/>
            <person name="Wang M."/>
            <person name="Pitluck S."/>
            <person name="Vogel J.P."/>
            <person name="Garvin D.F."/>
            <person name="Mockler T.C."/>
            <person name="Schmutz J."/>
            <person name="Rokhsar D."/>
            <person name="Bevan M.W."/>
        </authorList>
    </citation>
    <scope>NUCLEOTIDE SEQUENCE</scope>
    <source>
        <strain evidence="2">Bd21</strain>
    </source>
</reference>
<dbReference type="Gramene" id="KQK04008">
    <property type="protein sequence ID" value="KQK04008"/>
    <property type="gene ID" value="BRADI_2g11166v3"/>
</dbReference>
<keyword evidence="4" id="KW-1185">Reference proteome</keyword>
<dbReference type="AlphaFoldDB" id="A0A0Q3FX22"/>
<sequence>MGRSGKRSLLASLFVCKNKRQQQQEEEAMAGQQQQQRYHGTKVRPSDDDDYGRHWYAERDIDRKASEFIDRVHRQMLDNGQDG</sequence>
<name>A0A0Q3FX22_BRADI</name>
<protein>
    <submittedName>
        <fullName evidence="2 3">Uncharacterized protein</fullName>
    </submittedName>
</protein>
<dbReference type="InParanoid" id="A0A0Q3FX22"/>
<dbReference type="FunCoup" id="A0A0Q3FX22">
    <property type="interactions" value="846"/>
</dbReference>
<reference evidence="2 3" key="1">
    <citation type="journal article" date="2010" name="Nature">
        <title>Genome sequencing and analysis of the model grass Brachypodium distachyon.</title>
        <authorList>
            <consortium name="International Brachypodium Initiative"/>
        </authorList>
    </citation>
    <scope>NUCLEOTIDE SEQUENCE [LARGE SCALE GENOMIC DNA]</scope>
    <source>
        <strain evidence="2 3">Bd21</strain>
    </source>
</reference>
<feature type="region of interest" description="Disordered" evidence="1">
    <location>
        <begin position="20"/>
        <end position="52"/>
    </location>
</feature>
<dbReference type="EnsemblPlants" id="KQK04008">
    <property type="protein sequence ID" value="KQK04008"/>
    <property type="gene ID" value="BRADI_2g11166v3"/>
</dbReference>
<dbReference type="OrthoDB" id="785823at2759"/>
<evidence type="ECO:0000313" key="2">
    <source>
        <dbReference type="EMBL" id="KQK04008.1"/>
    </source>
</evidence>
<accession>A0A0Q3FX22</accession>
<dbReference type="EMBL" id="CM000881">
    <property type="protein sequence ID" value="KQK04008.1"/>
    <property type="molecule type" value="Genomic_DNA"/>
</dbReference>
<gene>
    <name evidence="2" type="ORF">BRADI_2g11166v3</name>
</gene>
<evidence type="ECO:0000256" key="1">
    <source>
        <dbReference type="SAM" id="MobiDB-lite"/>
    </source>
</evidence>
<reference evidence="3" key="3">
    <citation type="submission" date="2018-08" db="UniProtKB">
        <authorList>
            <consortium name="EnsemblPlants"/>
        </authorList>
    </citation>
    <scope>IDENTIFICATION</scope>
    <source>
        <strain evidence="3">cv. Bd21</strain>
    </source>
</reference>
<proteinExistence type="predicted"/>
<dbReference type="PANTHER" id="PTHR33511">
    <property type="entry name" value="OS06G0632400 PROTEIN"/>
    <property type="match status" value="1"/>
</dbReference>
<dbReference type="Proteomes" id="UP000008810">
    <property type="component" value="Chromosome 2"/>
</dbReference>
<organism evidence="2">
    <name type="scientific">Brachypodium distachyon</name>
    <name type="common">Purple false brome</name>
    <name type="synonym">Trachynia distachya</name>
    <dbReference type="NCBI Taxonomy" id="15368"/>
    <lineage>
        <taxon>Eukaryota</taxon>
        <taxon>Viridiplantae</taxon>
        <taxon>Streptophyta</taxon>
        <taxon>Embryophyta</taxon>
        <taxon>Tracheophyta</taxon>
        <taxon>Spermatophyta</taxon>
        <taxon>Magnoliopsida</taxon>
        <taxon>Liliopsida</taxon>
        <taxon>Poales</taxon>
        <taxon>Poaceae</taxon>
        <taxon>BOP clade</taxon>
        <taxon>Pooideae</taxon>
        <taxon>Stipodae</taxon>
        <taxon>Brachypodieae</taxon>
        <taxon>Brachypodium</taxon>
    </lineage>
</organism>